<reference evidence="1" key="1">
    <citation type="journal article" date="2015" name="PeerJ">
        <title>First genomic representation of candidate bacterial phylum KSB3 points to enhanced environmental sensing as a trigger of wastewater bulking.</title>
        <authorList>
            <person name="Sekiguchi Y."/>
            <person name="Ohashi A."/>
            <person name="Parks D.H."/>
            <person name="Yamauchi T."/>
            <person name="Tyson G.W."/>
            <person name="Hugenholtz P."/>
        </authorList>
    </citation>
    <scope>NUCLEOTIDE SEQUENCE [LARGE SCALE GENOMIC DNA]</scope>
</reference>
<dbReference type="EMBL" id="DF820464">
    <property type="protein sequence ID" value="GAK56289.1"/>
    <property type="molecule type" value="Genomic_DNA"/>
</dbReference>
<proteinExistence type="predicted"/>
<sequence length="196" mass="23055">MIDYLTYYYKRGTEPFRSLSALSDEEATKIMGELCDDTPFGIRFKDPVQYMRNRRQAEQWVREKFIAKGGQPRYAYPIPMVLGASEWMVKNSPDPGAHGEIRIPLSVFTEYDVSFTYPDSMISLWFGREKPIEYYQPEYHGKVFTVSEILLIVESKGLPEEEWKISLPKNFAPYIEAQVWNHEPLLEYKRQLYNGK</sequence>
<gene>
    <name evidence="1" type="ORF">U27_03251</name>
</gene>
<dbReference type="Proteomes" id="UP000030661">
    <property type="component" value="Unassembled WGS sequence"/>
</dbReference>
<dbReference type="STRING" id="1499967.U27_03251"/>
<organism evidence="1">
    <name type="scientific">Vecturithrix granuli</name>
    <dbReference type="NCBI Taxonomy" id="1499967"/>
    <lineage>
        <taxon>Bacteria</taxon>
        <taxon>Candidatus Moduliflexota</taxon>
        <taxon>Candidatus Vecturitrichia</taxon>
        <taxon>Candidatus Vecturitrichales</taxon>
        <taxon>Candidatus Vecturitrichaceae</taxon>
        <taxon>Candidatus Vecturithrix</taxon>
    </lineage>
</organism>
<evidence type="ECO:0000313" key="1">
    <source>
        <dbReference type="EMBL" id="GAK56289.1"/>
    </source>
</evidence>
<dbReference type="AlphaFoldDB" id="A0A081BVD4"/>
<accession>A0A081BVD4</accession>
<dbReference type="HOGENOM" id="CLU_114898_0_0_0"/>
<name>A0A081BVD4_VECG1</name>
<evidence type="ECO:0000313" key="2">
    <source>
        <dbReference type="Proteomes" id="UP000030661"/>
    </source>
</evidence>
<keyword evidence="2" id="KW-1185">Reference proteome</keyword>
<protein>
    <submittedName>
        <fullName evidence="1">Uncharacterized protein</fullName>
    </submittedName>
</protein>